<keyword evidence="10" id="KW-1185">Reference proteome</keyword>
<comment type="similarity">
    <text evidence="1">Belongs to the 'phage' integrase family.</text>
</comment>
<evidence type="ECO:0000256" key="1">
    <source>
        <dbReference type="ARBA" id="ARBA00008857"/>
    </source>
</evidence>
<dbReference type="InterPro" id="IPR044068">
    <property type="entry name" value="CB"/>
</dbReference>
<keyword evidence="2" id="KW-0229">DNA integration</keyword>
<dbReference type="InterPro" id="IPR002104">
    <property type="entry name" value="Integrase_catalytic"/>
</dbReference>
<evidence type="ECO:0000256" key="2">
    <source>
        <dbReference type="ARBA" id="ARBA00022908"/>
    </source>
</evidence>
<dbReference type="GO" id="GO:0006310">
    <property type="term" value="P:DNA recombination"/>
    <property type="evidence" value="ECO:0007669"/>
    <property type="project" value="UniProtKB-KW"/>
</dbReference>
<evidence type="ECO:0000256" key="5">
    <source>
        <dbReference type="PROSITE-ProRule" id="PRU01248"/>
    </source>
</evidence>
<dbReference type="SUPFAM" id="SSF56349">
    <property type="entry name" value="DNA breaking-rejoining enzymes"/>
    <property type="match status" value="1"/>
</dbReference>
<dbReference type="InterPro" id="IPR011010">
    <property type="entry name" value="DNA_brk_join_enz"/>
</dbReference>
<dbReference type="GO" id="GO:0003677">
    <property type="term" value="F:DNA binding"/>
    <property type="evidence" value="ECO:0007669"/>
    <property type="project" value="UniProtKB-UniRule"/>
</dbReference>
<dbReference type="AlphaFoldDB" id="A0A1I7CV56"/>
<dbReference type="InterPro" id="IPR004107">
    <property type="entry name" value="Integrase_SAM-like_N"/>
</dbReference>
<dbReference type="PANTHER" id="PTHR30349">
    <property type="entry name" value="PHAGE INTEGRASE-RELATED"/>
    <property type="match status" value="1"/>
</dbReference>
<keyword evidence="3 5" id="KW-0238">DNA-binding</keyword>
<dbReference type="Pfam" id="PF00589">
    <property type="entry name" value="Phage_integrase"/>
    <property type="match status" value="1"/>
</dbReference>
<evidence type="ECO:0000256" key="6">
    <source>
        <dbReference type="SAM" id="MobiDB-lite"/>
    </source>
</evidence>
<dbReference type="Gene3D" id="1.10.150.130">
    <property type="match status" value="1"/>
</dbReference>
<dbReference type="OrthoDB" id="1822491at2"/>
<dbReference type="InterPro" id="IPR013762">
    <property type="entry name" value="Integrase-like_cat_sf"/>
</dbReference>
<dbReference type="STRING" id="1296565.SAMN05660657_04914"/>
<dbReference type="PROSITE" id="PS51898">
    <property type="entry name" value="TYR_RECOMBINASE"/>
    <property type="match status" value="1"/>
</dbReference>
<dbReference type="PROSITE" id="PS51900">
    <property type="entry name" value="CB"/>
    <property type="match status" value="1"/>
</dbReference>
<gene>
    <name evidence="9" type="ORF">SAMN05660657_04914</name>
</gene>
<protein>
    <submittedName>
        <fullName evidence="9">Site-specific recombinase XerD</fullName>
    </submittedName>
</protein>
<dbReference type="Gene3D" id="1.10.443.10">
    <property type="entry name" value="Intergrase catalytic core"/>
    <property type="match status" value="1"/>
</dbReference>
<feature type="domain" description="Core-binding (CB)" evidence="8">
    <location>
        <begin position="70"/>
        <end position="161"/>
    </location>
</feature>
<dbReference type="EMBL" id="FPBA01000027">
    <property type="protein sequence ID" value="SFU03259.1"/>
    <property type="molecule type" value="Genomic_DNA"/>
</dbReference>
<dbReference type="Pfam" id="PF14659">
    <property type="entry name" value="Phage_int_SAM_3"/>
    <property type="match status" value="1"/>
</dbReference>
<name>A0A1I7CV56_9ACTN</name>
<dbReference type="InterPro" id="IPR010998">
    <property type="entry name" value="Integrase_recombinase_N"/>
</dbReference>
<evidence type="ECO:0000259" key="8">
    <source>
        <dbReference type="PROSITE" id="PS51900"/>
    </source>
</evidence>
<dbReference type="GO" id="GO:0015074">
    <property type="term" value="P:DNA integration"/>
    <property type="evidence" value="ECO:0007669"/>
    <property type="project" value="UniProtKB-KW"/>
</dbReference>
<feature type="region of interest" description="Disordered" evidence="6">
    <location>
        <begin position="167"/>
        <end position="186"/>
    </location>
</feature>
<keyword evidence="4" id="KW-0233">DNA recombination</keyword>
<evidence type="ECO:0000256" key="3">
    <source>
        <dbReference type="ARBA" id="ARBA00023125"/>
    </source>
</evidence>
<dbReference type="CDD" id="cd01189">
    <property type="entry name" value="INT_ICEBs1_C_like"/>
    <property type="match status" value="1"/>
</dbReference>
<feature type="domain" description="Tyr recombinase" evidence="7">
    <location>
        <begin position="185"/>
        <end position="392"/>
    </location>
</feature>
<dbReference type="Proteomes" id="UP000199546">
    <property type="component" value="Unassembled WGS sequence"/>
</dbReference>
<accession>A0A1I7CV56</accession>
<dbReference type="PANTHER" id="PTHR30349:SF64">
    <property type="entry name" value="PROPHAGE INTEGRASE INTD-RELATED"/>
    <property type="match status" value="1"/>
</dbReference>
<evidence type="ECO:0000313" key="9">
    <source>
        <dbReference type="EMBL" id="SFU03259.1"/>
    </source>
</evidence>
<organism evidence="9 10">
    <name type="scientific">Geodermatophilus amargosae</name>
    <dbReference type="NCBI Taxonomy" id="1296565"/>
    <lineage>
        <taxon>Bacteria</taxon>
        <taxon>Bacillati</taxon>
        <taxon>Actinomycetota</taxon>
        <taxon>Actinomycetes</taxon>
        <taxon>Geodermatophilales</taxon>
        <taxon>Geodermatophilaceae</taxon>
        <taxon>Geodermatophilus</taxon>
    </lineage>
</organism>
<reference evidence="10" key="1">
    <citation type="submission" date="2016-10" db="EMBL/GenBank/DDBJ databases">
        <authorList>
            <person name="Varghese N."/>
            <person name="Submissions S."/>
        </authorList>
    </citation>
    <scope>NUCLEOTIDE SEQUENCE [LARGE SCALE GENOMIC DNA]</scope>
    <source>
        <strain evidence="10">DSM 46136</strain>
    </source>
</reference>
<evidence type="ECO:0000256" key="4">
    <source>
        <dbReference type="ARBA" id="ARBA00023172"/>
    </source>
</evidence>
<dbReference type="RefSeq" id="WP_093583747.1">
    <property type="nucleotide sequence ID" value="NZ_FPBA01000027.1"/>
</dbReference>
<sequence>MAGPRRRQKGDGGISEYRTRSGPRFLIKFAVTREDGTTRVVLTRGFASRREAGAVLRAEIRKAELGEWVEPSKQRLDAYLAEWIQTQRLSPSTRASYLKNIRLHIDPHLGAHRVVRLTGPMIDTWMRTLEADGRADGRGGLSARTVRYVFTILRSALGDAVTQGRLAVNPTDRSTPPTPAQARPPEMQAWTAPELARFLRWADAHDADVAMGWRLLAATGMRRGEALALRWRAVHLVAERIAVRRSVGTVKRKGAGEELVEGPTKTGQSRVVDLDAGTVAALRTYREARARASPDLVRDTALVLSTLDGTHLHPERFSRRFTAQVLRARKAPGEDQVPAIRLHDLRHTHATLLLADGVPVKVVSERLGHASATITLTVYQHVHPGMGRQAADRFAALLAG</sequence>
<dbReference type="InterPro" id="IPR050090">
    <property type="entry name" value="Tyrosine_recombinase_XerCD"/>
</dbReference>
<evidence type="ECO:0000259" key="7">
    <source>
        <dbReference type="PROSITE" id="PS51898"/>
    </source>
</evidence>
<proteinExistence type="inferred from homology"/>
<evidence type="ECO:0000313" key="10">
    <source>
        <dbReference type="Proteomes" id="UP000199546"/>
    </source>
</evidence>